<dbReference type="PATRIC" id="fig|89059.3.peg.1977"/>
<accession>A0A0R2K4T8</accession>
<dbReference type="STRING" id="89059.LAC1533_1793"/>
<proteinExistence type="predicted"/>
<evidence type="ECO:0000313" key="3">
    <source>
        <dbReference type="Proteomes" id="UP000051491"/>
    </source>
</evidence>
<evidence type="ECO:0000313" key="2">
    <source>
        <dbReference type="EMBL" id="KRN81562.1"/>
    </source>
</evidence>
<feature type="compositionally biased region" description="Basic residues" evidence="1">
    <location>
        <begin position="238"/>
        <end position="248"/>
    </location>
</feature>
<dbReference type="Proteomes" id="UP000051491">
    <property type="component" value="Unassembled WGS sequence"/>
</dbReference>
<dbReference type="AlphaFoldDB" id="A0A0R2K4T8"/>
<name>A0A0R2K4T8_9LACO</name>
<reference evidence="2 3" key="1">
    <citation type="journal article" date="2015" name="Genome Announc.">
        <title>Expanding the biotechnology potential of lactobacilli through comparative genomics of 213 strains and associated genera.</title>
        <authorList>
            <person name="Sun Z."/>
            <person name="Harris H.M."/>
            <person name="McCann A."/>
            <person name="Guo C."/>
            <person name="Argimon S."/>
            <person name="Zhang W."/>
            <person name="Yang X."/>
            <person name="Jeffery I.B."/>
            <person name="Cooney J.C."/>
            <person name="Kagawa T.F."/>
            <person name="Liu W."/>
            <person name="Song Y."/>
            <person name="Salvetti E."/>
            <person name="Wrobel A."/>
            <person name="Rasinkangas P."/>
            <person name="Parkhill J."/>
            <person name="Rea M.C."/>
            <person name="O'Sullivan O."/>
            <person name="Ritari J."/>
            <person name="Douillard F.P."/>
            <person name="Paul Ross R."/>
            <person name="Yang R."/>
            <person name="Briner A.E."/>
            <person name="Felis G.E."/>
            <person name="de Vos W.M."/>
            <person name="Barrangou R."/>
            <person name="Klaenhammer T.R."/>
            <person name="Caufield P.W."/>
            <person name="Cui Y."/>
            <person name="Zhang H."/>
            <person name="O'Toole P.W."/>
        </authorList>
    </citation>
    <scope>NUCLEOTIDE SEQUENCE [LARGE SCALE GENOMIC DNA]</scope>
    <source>
        <strain evidence="2 3">DSM 15353</strain>
    </source>
</reference>
<gene>
    <name evidence="2" type="ORF">IV43_GL001858</name>
</gene>
<organism evidence="2 3">
    <name type="scientific">Ligilactobacillus acidipiscis</name>
    <dbReference type="NCBI Taxonomy" id="89059"/>
    <lineage>
        <taxon>Bacteria</taxon>
        <taxon>Bacillati</taxon>
        <taxon>Bacillota</taxon>
        <taxon>Bacilli</taxon>
        <taxon>Lactobacillales</taxon>
        <taxon>Lactobacillaceae</taxon>
        <taxon>Ligilactobacillus</taxon>
    </lineage>
</organism>
<protein>
    <submittedName>
        <fullName evidence="2">Uncharacterized protein</fullName>
    </submittedName>
</protein>
<evidence type="ECO:0000256" key="1">
    <source>
        <dbReference type="SAM" id="MobiDB-lite"/>
    </source>
</evidence>
<comment type="caution">
    <text evidence="2">The sequence shown here is derived from an EMBL/GenBank/DDBJ whole genome shotgun (WGS) entry which is preliminary data.</text>
</comment>
<feature type="compositionally biased region" description="Basic and acidic residues" evidence="1">
    <location>
        <begin position="215"/>
        <end position="224"/>
    </location>
</feature>
<dbReference type="EMBL" id="JQBK01000065">
    <property type="protein sequence ID" value="KRN81562.1"/>
    <property type="molecule type" value="Genomic_DNA"/>
</dbReference>
<feature type="region of interest" description="Disordered" evidence="1">
    <location>
        <begin position="215"/>
        <end position="248"/>
    </location>
</feature>
<sequence length="248" mass="27623">MYSKQLKFAIVKGGRLERSLIILKEPSQQTLQRLLAEADDNCAKFLKSPLGVPFTKTAHPDDVNFIIETFTGTAYMGDGRTPKRWTAETAGNVIASYFPQFMEFDVNLIGQVVPILVNYFSFLEHDLHYIKNSAALTKAAFTANCGLVAAYAAGPAELSDDEMDSLAHGELGEEFLNRVSPEELEQMKQAYTVLLQEQQQGTLDDEGEKMLKIIDSVLSREDGKTSPQQQKPAGHPQMKLHKKPKKSE</sequence>